<evidence type="ECO:0000256" key="1">
    <source>
        <dbReference type="ARBA" id="ARBA00002591"/>
    </source>
</evidence>
<evidence type="ECO:0000256" key="2">
    <source>
        <dbReference type="ARBA" id="ARBA00006929"/>
    </source>
</evidence>
<feature type="signal peptide" evidence="9">
    <location>
        <begin position="1"/>
        <end position="20"/>
    </location>
</feature>
<evidence type="ECO:0000256" key="9">
    <source>
        <dbReference type="SAM" id="SignalP"/>
    </source>
</evidence>
<dbReference type="AlphaFoldDB" id="A0A1I1PJQ5"/>
<dbReference type="GO" id="GO:0071973">
    <property type="term" value="P:bacterial-type flagellum-dependent cell motility"/>
    <property type="evidence" value="ECO:0007669"/>
    <property type="project" value="InterPro"/>
</dbReference>
<dbReference type="PANTHER" id="PTHR34933:SF1">
    <property type="entry name" value="FLAGELLAR L-RING PROTEIN"/>
    <property type="match status" value="1"/>
</dbReference>
<comment type="subunit">
    <text evidence="7">The basal body constitutes a major portion of the flagellar organelle and consists of four rings (L,P,S, and M) mounted on a central rod.</text>
</comment>
<dbReference type="OrthoDB" id="9789227at2"/>
<comment type="function">
    <text evidence="1 7">Assembles around the rod to form the L-ring and probably protects the motor/basal body from shearing forces during rotation.</text>
</comment>
<reference evidence="10 11" key="1">
    <citation type="submission" date="2016-10" db="EMBL/GenBank/DDBJ databases">
        <authorList>
            <person name="de Groot N.N."/>
        </authorList>
    </citation>
    <scope>NUCLEOTIDE SEQUENCE [LARGE SCALE GENOMIC DNA]</scope>
    <source>
        <strain evidence="10 11">DSM 19548</strain>
    </source>
</reference>
<evidence type="ECO:0000256" key="6">
    <source>
        <dbReference type="ARBA" id="ARBA00023237"/>
    </source>
</evidence>
<evidence type="ECO:0000256" key="7">
    <source>
        <dbReference type="HAMAP-Rule" id="MF_00415"/>
    </source>
</evidence>
<dbReference type="GO" id="GO:0009279">
    <property type="term" value="C:cell outer membrane"/>
    <property type="evidence" value="ECO:0007669"/>
    <property type="project" value="UniProtKB-SubCell"/>
</dbReference>
<keyword evidence="5 7" id="KW-0975">Bacterial flagellum</keyword>
<gene>
    <name evidence="7" type="primary">flgH</name>
    <name evidence="10" type="ORF">SAMN04488094_11560</name>
</gene>
<evidence type="ECO:0000256" key="3">
    <source>
        <dbReference type="ARBA" id="ARBA00022729"/>
    </source>
</evidence>
<comment type="similarity">
    <text evidence="2 7">Belongs to the FlgH family.</text>
</comment>
<keyword evidence="10" id="KW-0969">Cilium</keyword>
<dbReference type="PROSITE" id="PS51257">
    <property type="entry name" value="PROKAR_LIPOPROTEIN"/>
    <property type="match status" value="1"/>
</dbReference>
<comment type="subcellular location">
    <subcellularLocation>
        <location evidence="7">Cell outer membrane</location>
        <topology evidence="7">Lipid-anchor</topology>
    </subcellularLocation>
    <subcellularLocation>
        <location evidence="7">Bacterial flagellum basal body</location>
    </subcellularLocation>
</comment>
<feature type="chain" id="PRO_5011778546" description="Flagellar L-ring protein" evidence="9">
    <location>
        <begin position="21"/>
        <end position="242"/>
    </location>
</feature>
<name>A0A1I1PJQ5_9RHOB</name>
<dbReference type="Pfam" id="PF02107">
    <property type="entry name" value="FlgH"/>
    <property type="match status" value="1"/>
</dbReference>
<sequence>MRFVATLLLLTLTLAGCARVTEVGKRPAFTPNSNTYEHRAMSVIPLPETTEPFRKSDTASLWSKDRQSLLGDRRASKRGDILTVVIEIDDKAEMSNTTARSRSSGEQMGVSDLFGLPQRINENMPAGSSMDPAVKAHSNSSSEGDGSVKRREKLTLRVAATVVEVLQNGVLQIKGSQEVRVNFEIRELLVSGYVRPEDITRMNEVTYDKIASARISYGGRGQLSDVQQPRYGQQIADIILPF</sequence>
<dbReference type="STRING" id="441112.SAMN04488094_11560"/>
<dbReference type="PANTHER" id="PTHR34933">
    <property type="entry name" value="FLAGELLAR L-RING PROTEIN"/>
    <property type="match status" value="1"/>
</dbReference>
<evidence type="ECO:0000256" key="8">
    <source>
        <dbReference type="SAM" id="MobiDB-lite"/>
    </source>
</evidence>
<keyword evidence="3 7" id="KW-0732">Signal</keyword>
<dbReference type="InterPro" id="IPR000527">
    <property type="entry name" value="Flag_Lring"/>
</dbReference>
<dbReference type="HAMAP" id="MF_00415">
    <property type="entry name" value="FlgH"/>
    <property type="match status" value="1"/>
</dbReference>
<keyword evidence="10" id="KW-0966">Cell projection</keyword>
<dbReference type="Proteomes" id="UP000198728">
    <property type="component" value="Unassembled WGS sequence"/>
</dbReference>
<keyword evidence="7" id="KW-0449">Lipoprotein</keyword>
<evidence type="ECO:0000313" key="10">
    <source>
        <dbReference type="EMBL" id="SFD09962.1"/>
    </source>
</evidence>
<keyword evidence="10" id="KW-0282">Flagellum</keyword>
<evidence type="ECO:0000256" key="4">
    <source>
        <dbReference type="ARBA" id="ARBA00023136"/>
    </source>
</evidence>
<dbReference type="GO" id="GO:0009427">
    <property type="term" value="C:bacterial-type flagellum basal body, distal rod, L ring"/>
    <property type="evidence" value="ECO:0007669"/>
    <property type="project" value="InterPro"/>
</dbReference>
<keyword evidence="4 7" id="KW-0472">Membrane</keyword>
<evidence type="ECO:0000313" key="11">
    <source>
        <dbReference type="Proteomes" id="UP000198728"/>
    </source>
</evidence>
<dbReference type="GO" id="GO:0003774">
    <property type="term" value="F:cytoskeletal motor activity"/>
    <property type="evidence" value="ECO:0007669"/>
    <property type="project" value="InterPro"/>
</dbReference>
<feature type="region of interest" description="Disordered" evidence="8">
    <location>
        <begin position="124"/>
        <end position="149"/>
    </location>
</feature>
<dbReference type="RefSeq" id="WP_093362409.1">
    <property type="nucleotide sequence ID" value="NZ_FOLG01000015.1"/>
</dbReference>
<protein>
    <recommendedName>
        <fullName evidence="7">Flagellar L-ring protein</fullName>
    </recommendedName>
    <alternativeName>
        <fullName evidence="7">Basal body L-ring protein</fullName>
    </alternativeName>
</protein>
<keyword evidence="11" id="KW-1185">Reference proteome</keyword>
<evidence type="ECO:0000256" key="5">
    <source>
        <dbReference type="ARBA" id="ARBA00023143"/>
    </source>
</evidence>
<accession>A0A1I1PJQ5</accession>
<dbReference type="NCBIfam" id="NF001305">
    <property type="entry name" value="PRK00249.1-5"/>
    <property type="match status" value="1"/>
</dbReference>
<keyword evidence="6 7" id="KW-0998">Cell outer membrane</keyword>
<dbReference type="PRINTS" id="PR01008">
    <property type="entry name" value="FLGLRINGFLGH"/>
</dbReference>
<proteinExistence type="inferred from homology"/>
<organism evidence="10 11">
    <name type="scientific">Tropicimonas isoalkanivorans</name>
    <dbReference type="NCBI Taxonomy" id="441112"/>
    <lineage>
        <taxon>Bacteria</taxon>
        <taxon>Pseudomonadati</taxon>
        <taxon>Pseudomonadota</taxon>
        <taxon>Alphaproteobacteria</taxon>
        <taxon>Rhodobacterales</taxon>
        <taxon>Roseobacteraceae</taxon>
        <taxon>Tropicimonas</taxon>
    </lineage>
</organism>
<dbReference type="EMBL" id="FOLG01000015">
    <property type="protein sequence ID" value="SFD09962.1"/>
    <property type="molecule type" value="Genomic_DNA"/>
</dbReference>